<evidence type="ECO:0000256" key="1">
    <source>
        <dbReference type="SAM" id="MobiDB-lite"/>
    </source>
</evidence>
<proteinExistence type="predicted"/>
<feature type="compositionally biased region" description="Basic residues" evidence="1">
    <location>
        <begin position="34"/>
        <end position="43"/>
    </location>
</feature>
<dbReference type="AlphaFoldDB" id="A0A0B6ZKQ8"/>
<organism evidence="2">
    <name type="scientific">Arion vulgaris</name>
    <dbReference type="NCBI Taxonomy" id="1028688"/>
    <lineage>
        <taxon>Eukaryota</taxon>
        <taxon>Metazoa</taxon>
        <taxon>Spiralia</taxon>
        <taxon>Lophotrochozoa</taxon>
        <taxon>Mollusca</taxon>
        <taxon>Gastropoda</taxon>
        <taxon>Heterobranchia</taxon>
        <taxon>Euthyneura</taxon>
        <taxon>Panpulmonata</taxon>
        <taxon>Eupulmonata</taxon>
        <taxon>Stylommatophora</taxon>
        <taxon>Helicina</taxon>
        <taxon>Arionoidea</taxon>
        <taxon>Arionidae</taxon>
        <taxon>Arion</taxon>
    </lineage>
</organism>
<feature type="compositionally biased region" description="Basic and acidic residues" evidence="1">
    <location>
        <begin position="44"/>
        <end position="53"/>
    </location>
</feature>
<dbReference type="EMBL" id="HACG01022364">
    <property type="protein sequence ID" value="CEK69229.1"/>
    <property type="molecule type" value="Transcribed_RNA"/>
</dbReference>
<feature type="non-terminal residue" evidence="2">
    <location>
        <position position="53"/>
    </location>
</feature>
<gene>
    <name evidence="2" type="primary">ORF69437</name>
    <name evidence="3" type="synonym">ORF69439</name>
</gene>
<feature type="region of interest" description="Disordered" evidence="1">
    <location>
        <begin position="29"/>
        <end position="53"/>
    </location>
</feature>
<sequence>MKQTCTNINVKSIIRTEIQNSKIYRNERTLSINRNKKKKHVPKKDKISKSQNR</sequence>
<accession>A0A0B6ZKQ8</accession>
<reference evidence="2" key="1">
    <citation type="submission" date="2014-12" db="EMBL/GenBank/DDBJ databases">
        <title>Insight into the proteome of Arion vulgaris.</title>
        <authorList>
            <person name="Aradska J."/>
            <person name="Bulat T."/>
            <person name="Smidak R."/>
            <person name="Sarate P."/>
            <person name="Gangsoo J."/>
            <person name="Sialana F."/>
            <person name="Bilban M."/>
            <person name="Lubec G."/>
        </authorList>
    </citation>
    <scope>NUCLEOTIDE SEQUENCE</scope>
    <source>
        <tissue evidence="2">Skin</tissue>
    </source>
</reference>
<evidence type="ECO:0000313" key="2">
    <source>
        <dbReference type="EMBL" id="CEK69229.1"/>
    </source>
</evidence>
<name>A0A0B6ZKQ8_9EUPU</name>
<evidence type="ECO:0000313" key="3">
    <source>
        <dbReference type="EMBL" id="CEK69230.1"/>
    </source>
</evidence>
<protein>
    <submittedName>
        <fullName evidence="2">Uncharacterized protein</fullName>
    </submittedName>
</protein>
<dbReference type="EMBL" id="HACG01022365">
    <property type="protein sequence ID" value="CEK69230.1"/>
    <property type="molecule type" value="Transcribed_RNA"/>
</dbReference>